<feature type="compositionally biased region" description="Basic and acidic residues" evidence="1">
    <location>
        <begin position="126"/>
        <end position="174"/>
    </location>
</feature>
<dbReference type="GO" id="GO:0000184">
    <property type="term" value="P:nuclear-transcribed mRNA catabolic process, nonsense-mediated decay"/>
    <property type="evidence" value="ECO:0007669"/>
    <property type="project" value="UniProtKB-KW"/>
</dbReference>
<accession>A0A9P1EEP5</accession>
<feature type="compositionally biased region" description="Basic and acidic residues" evidence="1">
    <location>
        <begin position="452"/>
        <end position="473"/>
    </location>
</feature>
<evidence type="ECO:0008006" key="4">
    <source>
        <dbReference type="Google" id="ProtNLM"/>
    </source>
</evidence>
<feature type="compositionally biased region" description="Basic and acidic residues" evidence="1">
    <location>
        <begin position="243"/>
        <end position="259"/>
    </location>
</feature>
<dbReference type="EMBL" id="CAMAPE010000038">
    <property type="protein sequence ID" value="CAH9100277.1"/>
    <property type="molecule type" value="Genomic_DNA"/>
</dbReference>
<feature type="compositionally biased region" description="Basic and acidic residues" evidence="1">
    <location>
        <begin position="201"/>
        <end position="229"/>
    </location>
</feature>
<feature type="compositionally biased region" description="Basic and acidic residues" evidence="1">
    <location>
        <begin position="1"/>
        <end position="51"/>
    </location>
</feature>
<feature type="compositionally biased region" description="Basic and acidic residues" evidence="1">
    <location>
        <begin position="317"/>
        <end position="347"/>
    </location>
</feature>
<dbReference type="GO" id="GO:0035145">
    <property type="term" value="C:exon-exon junction complex"/>
    <property type="evidence" value="ECO:0007669"/>
    <property type="project" value="InterPro"/>
</dbReference>
<reference evidence="2" key="1">
    <citation type="submission" date="2022-07" db="EMBL/GenBank/DDBJ databases">
        <authorList>
            <person name="Macas J."/>
            <person name="Novak P."/>
            <person name="Neumann P."/>
        </authorList>
    </citation>
    <scope>NUCLEOTIDE SEQUENCE</scope>
</reference>
<feature type="compositionally biased region" description="Basic and acidic residues" evidence="1">
    <location>
        <begin position="480"/>
        <end position="512"/>
    </location>
</feature>
<dbReference type="PANTHER" id="PTHR36364">
    <property type="entry name" value="OS03G0203000 PROTEIN"/>
    <property type="match status" value="1"/>
</dbReference>
<feature type="region of interest" description="Disordered" evidence="1">
    <location>
        <begin position="1"/>
        <end position="577"/>
    </location>
</feature>
<dbReference type="PANTHER" id="PTHR36364:SF1">
    <property type="entry name" value="OS03G0203000 PROTEIN"/>
    <property type="match status" value="1"/>
</dbReference>
<feature type="compositionally biased region" description="Basic and acidic residues" evidence="1">
    <location>
        <begin position="389"/>
        <end position="407"/>
    </location>
</feature>
<evidence type="ECO:0000256" key="1">
    <source>
        <dbReference type="SAM" id="MobiDB-lite"/>
    </source>
</evidence>
<feature type="compositionally biased region" description="Basic and acidic residues" evidence="1">
    <location>
        <begin position="273"/>
        <end position="284"/>
    </location>
</feature>
<feature type="compositionally biased region" description="Basic and acidic residues" evidence="1">
    <location>
        <begin position="105"/>
        <end position="117"/>
    </location>
</feature>
<dbReference type="GO" id="GO:0006417">
    <property type="term" value="P:regulation of translation"/>
    <property type="evidence" value="ECO:0007669"/>
    <property type="project" value="UniProtKB-KW"/>
</dbReference>
<evidence type="ECO:0000313" key="2">
    <source>
        <dbReference type="EMBL" id="CAH9100277.1"/>
    </source>
</evidence>
<gene>
    <name evidence="2" type="ORF">CEURO_LOCUS14867</name>
</gene>
<feature type="compositionally biased region" description="Basic and acidic residues" evidence="1">
    <location>
        <begin position="73"/>
        <end position="97"/>
    </location>
</feature>
<dbReference type="Proteomes" id="UP001152484">
    <property type="component" value="Unassembled WGS sequence"/>
</dbReference>
<dbReference type="GO" id="GO:0051028">
    <property type="term" value="P:mRNA transport"/>
    <property type="evidence" value="ECO:0007669"/>
    <property type="project" value="UniProtKB-KW"/>
</dbReference>
<sequence length="587" mass="67936">MSRLERRDSESRRHRSRFDEEPSPKRSRRESKPETERHLTDNTSDGRKNLVLERNNQLQPKDDAHRGSPSRQDNNRTEKAARKVSEQKRDVQTEGAKHSFSPKRSFRDSKPETERTHSSSASDGRNFLDQEQKKQLHLHGDVHLDASSRQDYRTERASRKLSDQKRDAHIEGTKHSVSPKRSSRGSKPENERHHTINTSDVRNKSDQERKPPLQLVSDHKRNVYIEGIKHSLSPKRSTGGSKPESERHLTNNTPDVRKKSDQKRKPPLQPVSDQKKDVHIEGTKHSLSPKRSTRGSKPETEMQLTNNALDVLPGAPSRHDYKTEKDARKVSDHKKDVRSEGVKHSSDLSELSQHRSVKRSFDPVEVPRSQSYFQHDERGNARQAGRSSRRMDPDEHGQRRESKEQANRKTNNVDTPVGQKPKLQEKENDAWQHDGYFELEANPKPPAKKRSFKEQKISVDLEKADKEETEPAKHNSSIRDVYHAVDRRSERSSDVSHPRDQSEKQFARERESNMGGAWRGRFPSQRDRPYHDSRSLRGRDTFISKPDYRPNKTVDKWKHDLFSEANKSPPPQSEEDRIAKIEALLAS</sequence>
<dbReference type="AlphaFoldDB" id="A0A9P1EEP5"/>
<evidence type="ECO:0000313" key="3">
    <source>
        <dbReference type="Proteomes" id="UP001152484"/>
    </source>
</evidence>
<dbReference type="OrthoDB" id="1920561at2759"/>
<comment type="caution">
    <text evidence="2">The sequence shown here is derived from an EMBL/GenBank/DDBJ whole genome shotgun (WGS) entry which is preliminary data.</text>
</comment>
<dbReference type="GO" id="GO:0003729">
    <property type="term" value="F:mRNA binding"/>
    <property type="evidence" value="ECO:0007669"/>
    <property type="project" value="InterPro"/>
</dbReference>
<name>A0A9P1EEP5_CUSEU</name>
<dbReference type="GO" id="GO:0006397">
    <property type="term" value="P:mRNA processing"/>
    <property type="evidence" value="ECO:0007669"/>
    <property type="project" value="UniProtKB-KW"/>
</dbReference>
<organism evidence="2 3">
    <name type="scientific">Cuscuta europaea</name>
    <name type="common">European dodder</name>
    <dbReference type="NCBI Taxonomy" id="41803"/>
    <lineage>
        <taxon>Eukaryota</taxon>
        <taxon>Viridiplantae</taxon>
        <taxon>Streptophyta</taxon>
        <taxon>Embryophyta</taxon>
        <taxon>Tracheophyta</taxon>
        <taxon>Spermatophyta</taxon>
        <taxon>Magnoliopsida</taxon>
        <taxon>eudicotyledons</taxon>
        <taxon>Gunneridae</taxon>
        <taxon>Pentapetalae</taxon>
        <taxon>asterids</taxon>
        <taxon>lamiids</taxon>
        <taxon>Solanales</taxon>
        <taxon>Convolvulaceae</taxon>
        <taxon>Cuscuteae</taxon>
        <taxon>Cuscuta</taxon>
        <taxon>Cuscuta subgen. Cuscuta</taxon>
    </lineage>
</organism>
<protein>
    <recommendedName>
        <fullName evidence="4">Btz domain-containing protein</fullName>
    </recommendedName>
</protein>
<feature type="compositionally biased region" description="Basic and acidic residues" evidence="1">
    <location>
        <begin position="422"/>
        <end position="436"/>
    </location>
</feature>
<feature type="compositionally biased region" description="Basic and acidic residues" evidence="1">
    <location>
        <begin position="524"/>
        <end position="562"/>
    </location>
</feature>
<keyword evidence="3" id="KW-1185">Reference proteome</keyword>
<dbReference type="GO" id="GO:0005737">
    <property type="term" value="C:cytoplasm"/>
    <property type="evidence" value="ECO:0007669"/>
    <property type="project" value="UniProtKB-SubCell"/>
</dbReference>
<dbReference type="GO" id="GO:0008380">
    <property type="term" value="P:RNA splicing"/>
    <property type="evidence" value="ECO:0007669"/>
    <property type="project" value="UniProtKB-KW"/>
</dbReference>
<proteinExistence type="predicted"/>